<dbReference type="PANTHER" id="PTHR42872">
    <property type="entry name" value="PROTEIN-GLUTAMATE METHYLESTERASE/PROTEIN-GLUTAMINE GLUTAMINASE"/>
    <property type="match status" value="1"/>
</dbReference>
<evidence type="ECO:0000259" key="8">
    <source>
        <dbReference type="PROSITE" id="PS50110"/>
    </source>
</evidence>
<feature type="active site" evidence="6">
    <location>
        <position position="177"/>
    </location>
</feature>
<dbReference type="RefSeq" id="WP_184659370.1">
    <property type="nucleotide sequence ID" value="NZ_CP031518.1"/>
</dbReference>
<feature type="active site" evidence="6">
    <location>
        <position position="150"/>
    </location>
</feature>
<organism evidence="10 11">
    <name type="scientific">Treponema ruminis</name>
    <dbReference type="NCBI Taxonomy" id="744515"/>
    <lineage>
        <taxon>Bacteria</taxon>
        <taxon>Pseudomonadati</taxon>
        <taxon>Spirochaetota</taxon>
        <taxon>Spirochaetia</taxon>
        <taxon>Spirochaetales</taxon>
        <taxon>Treponemataceae</taxon>
        <taxon>Treponema</taxon>
    </lineage>
</organism>
<dbReference type="SUPFAM" id="SSF52738">
    <property type="entry name" value="Methylesterase CheB, C-terminal domain"/>
    <property type="match status" value="1"/>
</dbReference>
<dbReference type="Gene3D" id="3.40.50.2300">
    <property type="match status" value="1"/>
</dbReference>
<sequence>MKIIIADTSAVVRAIFEQNLQKYSGLQIIASVPNSRQLALSIQQNEPDVIICGFDLTESIIFEDFKKFAMSNQLPILFLAGSDEELIKSKSLNVSESMLKPKLNSYDPSFFDSVSERLSKIISQAPRKCASGSDTSSSDASFKILCIGASTGGPSAVSQVLKGLGKNFPLPVLYAQHVEVGADENLAMWLSGECHNIHVTIAKDGEEAKPAHVYMAPADRHLVIDYAKSNGTPVLHLSDEEPERFLRPAVNKLFRSAAQFYKQSCLAVLLTGMGMDGADGCKVICDKGGWTIVEDKSTCTVFGMPAAAIEAGGAKEILPRGDISNRILELVKK</sequence>
<dbReference type="InterPro" id="IPR001789">
    <property type="entry name" value="Sig_transdc_resp-reg_receiver"/>
</dbReference>
<keyword evidence="3 6" id="KW-0378">Hydrolase</keyword>
<evidence type="ECO:0000256" key="4">
    <source>
        <dbReference type="ARBA" id="ARBA00039140"/>
    </source>
</evidence>
<comment type="caution">
    <text evidence="7">Lacks conserved residue(s) required for the propagation of feature annotation.</text>
</comment>
<dbReference type="Proteomes" id="UP000518887">
    <property type="component" value="Unassembled WGS sequence"/>
</dbReference>
<comment type="catalytic activity">
    <reaction evidence="5">
        <text>[protein]-L-glutamate 5-O-methyl ester + H2O = L-glutamyl-[protein] + methanol + H(+)</text>
        <dbReference type="Rhea" id="RHEA:23236"/>
        <dbReference type="Rhea" id="RHEA-COMP:10208"/>
        <dbReference type="Rhea" id="RHEA-COMP:10311"/>
        <dbReference type="ChEBI" id="CHEBI:15377"/>
        <dbReference type="ChEBI" id="CHEBI:15378"/>
        <dbReference type="ChEBI" id="CHEBI:17790"/>
        <dbReference type="ChEBI" id="CHEBI:29973"/>
        <dbReference type="ChEBI" id="CHEBI:82795"/>
        <dbReference type="EC" id="3.1.1.61"/>
    </reaction>
</comment>
<dbReference type="EMBL" id="JACHFQ010000005">
    <property type="protein sequence ID" value="MBB5226264.1"/>
    <property type="molecule type" value="Genomic_DNA"/>
</dbReference>
<dbReference type="AlphaFoldDB" id="A0A7W8LM86"/>
<dbReference type="EC" id="3.1.1.61" evidence="4"/>
<evidence type="ECO:0000259" key="9">
    <source>
        <dbReference type="PROSITE" id="PS50122"/>
    </source>
</evidence>
<comment type="caution">
    <text evidence="10">The sequence shown here is derived from an EMBL/GenBank/DDBJ whole genome shotgun (WGS) entry which is preliminary data.</text>
</comment>
<evidence type="ECO:0000313" key="11">
    <source>
        <dbReference type="Proteomes" id="UP000518887"/>
    </source>
</evidence>
<proteinExistence type="predicted"/>
<dbReference type="GO" id="GO:0008984">
    <property type="term" value="F:protein-glutamate methylesterase activity"/>
    <property type="evidence" value="ECO:0007669"/>
    <property type="project" value="UniProtKB-EC"/>
</dbReference>
<dbReference type="GO" id="GO:0000156">
    <property type="term" value="F:phosphorelay response regulator activity"/>
    <property type="evidence" value="ECO:0007669"/>
    <property type="project" value="InterPro"/>
</dbReference>
<dbReference type="InterPro" id="IPR000673">
    <property type="entry name" value="Sig_transdc_resp-reg_Me-estase"/>
</dbReference>
<evidence type="ECO:0000256" key="3">
    <source>
        <dbReference type="ARBA" id="ARBA00022801"/>
    </source>
</evidence>
<dbReference type="PROSITE" id="PS50110">
    <property type="entry name" value="RESPONSE_REGULATORY"/>
    <property type="match status" value="1"/>
</dbReference>
<feature type="domain" description="CheB-type methylesterase" evidence="9">
    <location>
        <begin position="138"/>
        <end position="333"/>
    </location>
</feature>
<dbReference type="Pfam" id="PF01339">
    <property type="entry name" value="CheB_methylest"/>
    <property type="match status" value="1"/>
</dbReference>
<evidence type="ECO:0000256" key="1">
    <source>
        <dbReference type="ARBA" id="ARBA00022490"/>
    </source>
</evidence>
<dbReference type="InterPro" id="IPR035909">
    <property type="entry name" value="CheB_C"/>
</dbReference>
<evidence type="ECO:0000256" key="2">
    <source>
        <dbReference type="ARBA" id="ARBA00022500"/>
    </source>
</evidence>
<dbReference type="PIRSF" id="PIRSF000876">
    <property type="entry name" value="RR_chemtxs_CheB"/>
    <property type="match status" value="1"/>
</dbReference>
<feature type="domain" description="Response regulatory" evidence="8">
    <location>
        <begin position="2"/>
        <end position="115"/>
    </location>
</feature>
<keyword evidence="11" id="KW-1185">Reference proteome</keyword>
<name>A0A7W8LM86_9SPIR</name>
<keyword evidence="1" id="KW-0963">Cytoplasm</keyword>
<evidence type="ECO:0000256" key="6">
    <source>
        <dbReference type="PROSITE-ProRule" id="PRU00050"/>
    </source>
</evidence>
<evidence type="ECO:0000256" key="5">
    <source>
        <dbReference type="ARBA" id="ARBA00048267"/>
    </source>
</evidence>
<keyword evidence="2 6" id="KW-0145">Chemotaxis</keyword>
<gene>
    <name evidence="10" type="ORF">HNP76_001637</name>
</gene>
<protein>
    <recommendedName>
        <fullName evidence="4">protein-glutamate methylesterase</fullName>
        <ecNumber evidence="4">3.1.1.61</ecNumber>
    </recommendedName>
</protein>
<dbReference type="InterPro" id="IPR011006">
    <property type="entry name" value="CheY-like_superfamily"/>
</dbReference>
<feature type="active site" evidence="6">
    <location>
        <position position="276"/>
    </location>
</feature>
<dbReference type="GO" id="GO:0006935">
    <property type="term" value="P:chemotaxis"/>
    <property type="evidence" value="ECO:0007669"/>
    <property type="project" value="UniProtKB-UniRule"/>
</dbReference>
<reference evidence="10 11" key="1">
    <citation type="submission" date="2020-08" db="EMBL/GenBank/DDBJ databases">
        <title>Genomic Encyclopedia of Type Strains, Phase IV (KMG-IV): sequencing the most valuable type-strain genomes for metagenomic binning, comparative biology and taxonomic classification.</title>
        <authorList>
            <person name="Goeker M."/>
        </authorList>
    </citation>
    <scope>NUCLEOTIDE SEQUENCE [LARGE SCALE GENOMIC DNA]</scope>
    <source>
        <strain evidence="10 11">DSM 103462</strain>
    </source>
</reference>
<dbReference type="CDD" id="cd16432">
    <property type="entry name" value="CheB_Rec"/>
    <property type="match status" value="1"/>
</dbReference>
<dbReference type="PROSITE" id="PS50122">
    <property type="entry name" value="CHEB"/>
    <property type="match status" value="1"/>
</dbReference>
<dbReference type="PANTHER" id="PTHR42872:SF6">
    <property type="entry name" value="PROTEIN-GLUTAMATE METHYLESTERASE_PROTEIN-GLUTAMINE GLUTAMINASE"/>
    <property type="match status" value="1"/>
</dbReference>
<evidence type="ECO:0000256" key="7">
    <source>
        <dbReference type="PROSITE-ProRule" id="PRU00169"/>
    </source>
</evidence>
<evidence type="ECO:0000313" key="10">
    <source>
        <dbReference type="EMBL" id="MBB5226264.1"/>
    </source>
</evidence>
<accession>A0A7W8LM86</accession>
<dbReference type="GO" id="GO:0005737">
    <property type="term" value="C:cytoplasm"/>
    <property type="evidence" value="ECO:0007669"/>
    <property type="project" value="InterPro"/>
</dbReference>
<dbReference type="InterPro" id="IPR008248">
    <property type="entry name" value="CheB-like"/>
</dbReference>
<dbReference type="SUPFAM" id="SSF52172">
    <property type="entry name" value="CheY-like"/>
    <property type="match status" value="1"/>
</dbReference>
<dbReference type="Gene3D" id="3.40.50.180">
    <property type="entry name" value="Methylesterase CheB, C-terminal domain"/>
    <property type="match status" value="1"/>
</dbReference>